<gene>
    <name evidence="2" type="ORF">RIF29_14054</name>
</gene>
<dbReference type="Proteomes" id="UP001372338">
    <property type="component" value="Unassembled WGS sequence"/>
</dbReference>
<reference evidence="2 3" key="1">
    <citation type="submission" date="2024-01" db="EMBL/GenBank/DDBJ databases">
        <title>The genomes of 5 underutilized Papilionoideae crops provide insights into root nodulation and disease resistanc.</title>
        <authorList>
            <person name="Yuan L."/>
        </authorList>
    </citation>
    <scope>NUCLEOTIDE SEQUENCE [LARGE SCALE GENOMIC DNA]</scope>
    <source>
        <strain evidence="2">ZHUSHIDOU_FW_LH</strain>
        <tissue evidence="2">Leaf</tissue>
    </source>
</reference>
<name>A0AAN9I9Y4_CROPI</name>
<evidence type="ECO:0000256" key="1">
    <source>
        <dbReference type="SAM" id="MobiDB-lite"/>
    </source>
</evidence>
<feature type="compositionally biased region" description="Polar residues" evidence="1">
    <location>
        <begin position="12"/>
        <end position="22"/>
    </location>
</feature>
<feature type="compositionally biased region" description="Polar residues" evidence="1">
    <location>
        <begin position="106"/>
        <end position="115"/>
    </location>
</feature>
<comment type="caution">
    <text evidence="2">The sequence shown here is derived from an EMBL/GenBank/DDBJ whole genome shotgun (WGS) entry which is preliminary data.</text>
</comment>
<accession>A0AAN9I9Y4</accession>
<organism evidence="2 3">
    <name type="scientific">Crotalaria pallida</name>
    <name type="common">Smooth rattlebox</name>
    <name type="synonym">Crotalaria striata</name>
    <dbReference type="NCBI Taxonomy" id="3830"/>
    <lineage>
        <taxon>Eukaryota</taxon>
        <taxon>Viridiplantae</taxon>
        <taxon>Streptophyta</taxon>
        <taxon>Embryophyta</taxon>
        <taxon>Tracheophyta</taxon>
        <taxon>Spermatophyta</taxon>
        <taxon>Magnoliopsida</taxon>
        <taxon>eudicotyledons</taxon>
        <taxon>Gunneridae</taxon>
        <taxon>Pentapetalae</taxon>
        <taxon>rosids</taxon>
        <taxon>fabids</taxon>
        <taxon>Fabales</taxon>
        <taxon>Fabaceae</taxon>
        <taxon>Papilionoideae</taxon>
        <taxon>50 kb inversion clade</taxon>
        <taxon>genistoids sensu lato</taxon>
        <taxon>core genistoids</taxon>
        <taxon>Crotalarieae</taxon>
        <taxon>Crotalaria</taxon>
    </lineage>
</organism>
<keyword evidence="3" id="KW-1185">Reference proteome</keyword>
<feature type="region of interest" description="Disordered" evidence="1">
    <location>
        <begin position="1"/>
        <end position="23"/>
    </location>
</feature>
<dbReference type="AlphaFoldDB" id="A0AAN9I9Y4"/>
<protein>
    <submittedName>
        <fullName evidence="2">Uncharacterized protein</fullName>
    </submittedName>
</protein>
<evidence type="ECO:0000313" key="2">
    <source>
        <dbReference type="EMBL" id="KAK7273008.1"/>
    </source>
</evidence>
<feature type="region of interest" description="Disordered" evidence="1">
    <location>
        <begin position="75"/>
        <end position="115"/>
    </location>
</feature>
<proteinExistence type="predicted"/>
<evidence type="ECO:0000313" key="3">
    <source>
        <dbReference type="Proteomes" id="UP001372338"/>
    </source>
</evidence>
<dbReference type="EMBL" id="JAYWIO010000003">
    <property type="protein sequence ID" value="KAK7273008.1"/>
    <property type="molecule type" value="Genomic_DNA"/>
</dbReference>
<sequence>MGWKRGRPPKTPSSSAKKTLTKQAIDVDNQVNVDLSVSDEETLEDLENLTPKKAVVFLRNLDTMRERLLSKLQIDDNLDNSDMPQAKNKADEISQNRKGEEDHNVKQPSASMANG</sequence>
<feature type="compositionally biased region" description="Basic and acidic residues" evidence="1">
    <location>
        <begin position="88"/>
        <end position="105"/>
    </location>
</feature>